<organism evidence="3 4">
    <name type="scientific">Phialocephala subalpina</name>
    <dbReference type="NCBI Taxonomy" id="576137"/>
    <lineage>
        <taxon>Eukaryota</taxon>
        <taxon>Fungi</taxon>
        <taxon>Dikarya</taxon>
        <taxon>Ascomycota</taxon>
        <taxon>Pezizomycotina</taxon>
        <taxon>Leotiomycetes</taxon>
        <taxon>Helotiales</taxon>
        <taxon>Mollisiaceae</taxon>
        <taxon>Phialocephala</taxon>
        <taxon>Phialocephala fortinii species complex</taxon>
    </lineage>
</organism>
<dbReference type="OrthoDB" id="191139at2759"/>
<dbReference type="InterPro" id="IPR002347">
    <property type="entry name" value="SDR_fam"/>
</dbReference>
<dbReference type="Gene3D" id="3.40.50.720">
    <property type="entry name" value="NAD(P)-binding Rossmann-like Domain"/>
    <property type="match status" value="1"/>
</dbReference>
<dbReference type="GO" id="GO:0016491">
    <property type="term" value="F:oxidoreductase activity"/>
    <property type="evidence" value="ECO:0007669"/>
    <property type="project" value="UniProtKB-KW"/>
</dbReference>
<dbReference type="InterPro" id="IPR036291">
    <property type="entry name" value="NAD(P)-bd_dom_sf"/>
</dbReference>
<dbReference type="PANTHER" id="PTHR24320:SF152">
    <property type="entry name" value="SHORT-CHAIN DEHYDROGENASE_REDUCTASE FAMILY PROTEIN"/>
    <property type="match status" value="1"/>
</dbReference>
<keyword evidence="2" id="KW-0560">Oxidoreductase</keyword>
<evidence type="ECO:0000313" key="4">
    <source>
        <dbReference type="Proteomes" id="UP000184330"/>
    </source>
</evidence>
<sequence length="340" mass="37711">MSGTILLTGPNGGIGVGFVTQLLKSPYAITHSAIYAVRDPEKALALKAALKNAPKGHKYLILPVDFESLASTRAFAADVNSRVKSGSLPPIQALILNAGVQDLVIEKFTKDGMERTFQINYLANFQLTLLLLKSMDKQHGRIIYISSTAADPNWGSNGRNYTEDQKRTIVTSVENMSRGVEEFPDGSVFRTGQRRYALSKLLLGGWMYEIQRRLDGDSKLSNISVLGHDPGWIGGTSIIRNGPFLVKALFVILRIIGFINSFFSANSLVRTIYRNGSDLLRVCFDQKAFGEYPKALYIDGSVLYHTPKEAQDVEMQKRLWKESLVCAGIKEGDTVLENWK</sequence>
<dbReference type="AlphaFoldDB" id="A0A1L7WNH6"/>
<keyword evidence="4" id="KW-1185">Reference proteome</keyword>
<dbReference type="Proteomes" id="UP000184330">
    <property type="component" value="Unassembled WGS sequence"/>
</dbReference>
<dbReference type="Pfam" id="PF00106">
    <property type="entry name" value="adh_short"/>
    <property type="match status" value="1"/>
</dbReference>
<evidence type="ECO:0000256" key="1">
    <source>
        <dbReference type="ARBA" id="ARBA00006484"/>
    </source>
</evidence>
<dbReference type="EMBL" id="FJOG01000005">
    <property type="protein sequence ID" value="CZR54325.1"/>
    <property type="molecule type" value="Genomic_DNA"/>
</dbReference>
<accession>A0A1L7WNH6</accession>
<proteinExistence type="inferred from homology"/>
<dbReference type="SUPFAM" id="SSF51735">
    <property type="entry name" value="NAD(P)-binding Rossmann-fold domains"/>
    <property type="match status" value="1"/>
</dbReference>
<evidence type="ECO:0000313" key="3">
    <source>
        <dbReference type="EMBL" id="CZR54325.1"/>
    </source>
</evidence>
<dbReference type="PRINTS" id="PR00081">
    <property type="entry name" value="GDHRDH"/>
</dbReference>
<dbReference type="STRING" id="576137.A0A1L7WNH6"/>
<reference evidence="3 4" key="1">
    <citation type="submission" date="2016-03" db="EMBL/GenBank/DDBJ databases">
        <authorList>
            <person name="Ploux O."/>
        </authorList>
    </citation>
    <scope>NUCLEOTIDE SEQUENCE [LARGE SCALE GENOMIC DNA]</scope>
    <source>
        <strain evidence="3 4">UAMH 11012</strain>
    </source>
</reference>
<protein>
    <submittedName>
        <fullName evidence="3">Related to dehydrogenase/reductase</fullName>
    </submittedName>
</protein>
<name>A0A1L7WNH6_9HELO</name>
<evidence type="ECO:0000256" key="2">
    <source>
        <dbReference type="ARBA" id="ARBA00023002"/>
    </source>
</evidence>
<dbReference type="PANTHER" id="PTHR24320">
    <property type="entry name" value="RETINOL DEHYDROGENASE"/>
    <property type="match status" value="1"/>
</dbReference>
<gene>
    <name evidence="3" type="ORF">PAC_04209</name>
</gene>
<comment type="similarity">
    <text evidence="1">Belongs to the short-chain dehydrogenases/reductases (SDR) family.</text>
</comment>